<protein>
    <submittedName>
        <fullName evidence="1">Uncharacterized protein</fullName>
    </submittedName>
</protein>
<organism evidence="1 2">
    <name type="scientific">Paramagnetospirillum caucaseum</name>
    <dbReference type="NCBI Taxonomy" id="1244869"/>
    <lineage>
        <taxon>Bacteria</taxon>
        <taxon>Pseudomonadati</taxon>
        <taxon>Pseudomonadota</taxon>
        <taxon>Alphaproteobacteria</taxon>
        <taxon>Rhodospirillales</taxon>
        <taxon>Magnetospirillaceae</taxon>
        <taxon>Paramagnetospirillum</taxon>
    </lineage>
</organism>
<dbReference type="AlphaFoldDB" id="M2Y8J7"/>
<evidence type="ECO:0000313" key="2">
    <source>
        <dbReference type="Proteomes" id="UP000011744"/>
    </source>
</evidence>
<dbReference type="PATRIC" id="fig|1244869.3.peg.2789"/>
<sequence length="80" mass="9022">MPFQMGTFMQMLPLLMAMGGSNPGQRVAGFQLRLAMLMIEIWIDYLASMQDFMERTLERLADLADGGSLFGDEPDDGEDW</sequence>
<reference evidence="1 2" key="1">
    <citation type="journal article" date="2014" name="Genome Announc.">
        <title>Draft Genome Sequence of Magnetospirillum sp. Strain SO-1, a Freshwater Magnetotactic Bacterium Isolated from the Ol'khovka River, Russia.</title>
        <authorList>
            <person name="Grouzdev D.S."/>
            <person name="Dziuba M.V."/>
            <person name="Sukhacheva M.S."/>
            <person name="Mardanov A.V."/>
            <person name="Beletskiy A.V."/>
            <person name="Kuznetsov B.B."/>
            <person name="Skryabin K.G."/>
        </authorList>
    </citation>
    <scope>NUCLEOTIDE SEQUENCE [LARGE SCALE GENOMIC DNA]</scope>
    <source>
        <strain evidence="1 2">SO-1</strain>
    </source>
</reference>
<dbReference type="EMBL" id="AONQ01000036">
    <property type="protein sequence ID" value="EME69376.1"/>
    <property type="molecule type" value="Genomic_DNA"/>
</dbReference>
<name>M2Y8J7_9PROT</name>
<dbReference type="Proteomes" id="UP000011744">
    <property type="component" value="Unassembled WGS sequence"/>
</dbReference>
<comment type="caution">
    <text evidence="1">The sequence shown here is derived from an EMBL/GenBank/DDBJ whole genome shotgun (WGS) entry which is preliminary data.</text>
</comment>
<keyword evidence="2" id="KW-1185">Reference proteome</keyword>
<gene>
    <name evidence="1" type="ORF">H261_13833</name>
</gene>
<accession>M2Y8J7</accession>
<evidence type="ECO:0000313" key="1">
    <source>
        <dbReference type="EMBL" id="EME69376.1"/>
    </source>
</evidence>
<proteinExistence type="predicted"/>
<dbReference type="STRING" id="1244869.H261_13833"/>